<keyword evidence="1" id="KW-0067">ATP-binding</keyword>
<proteinExistence type="predicted"/>
<evidence type="ECO:0000313" key="2">
    <source>
        <dbReference type="Proteomes" id="UP000823773"/>
    </source>
</evidence>
<comment type="caution">
    <text evidence="1">The sequence shown here is derived from an EMBL/GenBank/DDBJ whole genome shotgun (WGS) entry which is preliminary data.</text>
</comment>
<keyword evidence="1" id="KW-0547">Nucleotide-binding</keyword>
<dbReference type="Proteomes" id="UP000823773">
    <property type="component" value="Unassembled WGS sequence"/>
</dbReference>
<evidence type="ECO:0000313" key="1">
    <source>
        <dbReference type="EMBL" id="MBP1875543.1"/>
    </source>
</evidence>
<organism evidence="1 2">
    <name type="scientific">Ensifer adhaerens</name>
    <name type="common">Sinorhizobium morelense</name>
    <dbReference type="NCBI Taxonomy" id="106592"/>
    <lineage>
        <taxon>Bacteria</taxon>
        <taxon>Pseudomonadati</taxon>
        <taxon>Pseudomonadota</taxon>
        <taxon>Alphaproteobacteria</taxon>
        <taxon>Hyphomicrobiales</taxon>
        <taxon>Rhizobiaceae</taxon>
        <taxon>Sinorhizobium/Ensifer group</taxon>
        <taxon>Ensifer</taxon>
    </lineage>
</organism>
<dbReference type="EMBL" id="JAGGJR010000011">
    <property type="protein sequence ID" value="MBP1875543.1"/>
    <property type="molecule type" value="Genomic_DNA"/>
</dbReference>
<reference evidence="1" key="1">
    <citation type="submission" date="2021-03" db="EMBL/GenBank/DDBJ databases">
        <title>Genomic Encyclopedia of Type Strains, Phase IV (KMG-IV): sequencing the most valuable type-strain genomes for metagenomic binning, comparative biology and taxonomic classification.</title>
        <authorList>
            <person name="Goeker M."/>
        </authorList>
    </citation>
    <scope>NUCLEOTIDE SEQUENCE</scope>
    <source>
        <strain evidence="1">DSM 18131</strain>
    </source>
</reference>
<accession>A0ACC5T3W6</accession>
<name>A0ACC5T3W6_ENSAD</name>
<gene>
    <name evidence="1" type="ORF">J2Z19_005279</name>
</gene>
<protein>
    <submittedName>
        <fullName evidence="1">Glycerol transport system ATP-binding protein</fullName>
    </submittedName>
</protein>
<keyword evidence="2" id="KW-1185">Reference proteome</keyword>
<sequence>MASIHLDQIGHSYGTAVYALEKTDMHFEDGKTYALLGPSGCGKTTMLNIISGLLTPSDGRVLLGGTDVTRTRTAERNIAQVFQFPVVYQSKTVFENLAFPLHCRGWDRSRIATRVAEIADLLGLTSRLSQSARRLTADEKQLISLGRGLVRNDVAALLMDEPLTVIDPHMKFDLRRRIKQANDQTRHTVVYVTHDQNEAMTFADEVLVMSAGRVVQRGTPQQLFEAPRNLYVGNFIGSPGMNFVRAERLDGDLRLDGVPLVGADRCRGIAPDAEIVLGIRPEHIAFAQGEELGVPASIVSAQDHGSLLVVDVAVGSDRLRMKVRRDVSFPAGQARLRVSSDQVRLYVDGVLVN</sequence>